<evidence type="ECO:0000313" key="1">
    <source>
        <dbReference type="EMBL" id="KIA96201.1"/>
    </source>
</evidence>
<keyword evidence="2" id="KW-1185">Reference proteome</keyword>
<accession>A0A0C1DEY6</accession>
<reference evidence="1 2" key="1">
    <citation type="submission" date="2014-10" db="EMBL/GenBank/DDBJ databases">
        <title>Pedobacter Kyungheensis.</title>
        <authorList>
            <person name="Anderson B.M."/>
            <person name="Newman J.D."/>
        </authorList>
    </citation>
    <scope>NUCLEOTIDE SEQUENCE [LARGE SCALE GENOMIC DNA]</scope>
    <source>
        <strain evidence="1 2">KACC 16221</strain>
    </source>
</reference>
<name>A0A0C1DEY6_9SPHI</name>
<proteinExistence type="predicted"/>
<sequence length="128" mass="14270">MKTKMLFLSLCLAALWSCKGSKDLQSFIPGTYIDYARGEYSESSDTLIIGEFNEIKDSYPIIRKTGFRRIGDGKPGRLEHAAEKWLGIWDGESGSIQVPKNSKIISFYPDSGVLLLGTREYRKIAGGN</sequence>
<comment type="caution">
    <text evidence="1">The sequence shown here is derived from an EMBL/GenBank/DDBJ whole genome shotgun (WGS) entry which is preliminary data.</text>
</comment>
<dbReference type="RefSeq" id="WP_039471900.1">
    <property type="nucleotide sequence ID" value="NZ_JSYN01000003.1"/>
</dbReference>
<evidence type="ECO:0000313" key="2">
    <source>
        <dbReference type="Proteomes" id="UP000031246"/>
    </source>
</evidence>
<organism evidence="1 2">
    <name type="scientific">Pedobacter kyungheensis</name>
    <dbReference type="NCBI Taxonomy" id="1069985"/>
    <lineage>
        <taxon>Bacteria</taxon>
        <taxon>Pseudomonadati</taxon>
        <taxon>Bacteroidota</taxon>
        <taxon>Sphingobacteriia</taxon>
        <taxon>Sphingobacteriales</taxon>
        <taxon>Sphingobacteriaceae</taxon>
        <taxon>Pedobacter</taxon>
    </lineage>
</organism>
<dbReference type="OrthoDB" id="798527at2"/>
<dbReference type="AlphaFoldDB" id="A0A0C1DEY6"/>
<dbReference type="EMBL" id="JSYN01000003">
    <property type="protein sequence ID" value="KIA96201.1"/>
    <property type="molecule type" value="Genomic_DNA"/>
</dbReference>
<dbReference type="Proteomes" id="UP000031246">
    <property type="component" value="Unassembled WGS sequence"/>
</dbReference>
<gene>
    <name evidence="1" type="ORF">OC25_03730</name>
</gene>
<protein>
    <submittedName>
        <fullName evidence="1">Uncharacterized protein</fullName>
    </submittedName>
</protein>